<proteinExistence type="predicted"/>
<dbReference type="AlphaFoldDB" id="A0A9X3WAP9"/>
<gene>
    <name evidence="1" type="ORF">NC799_02630</name>
</gene>
<protein>
    <submittedName>
        <fullName evidence="1">YtzH-like family protein</fullName>
    </submittedName>
</protein>
<dbReference type="InterPro" id="IPR025547">
    <property type="entry name" value="YtzH"/>
</dbReference>
<dbReference type="Proteomes" id="UP001145069">
    <property type="component" value="Unassembled WGS sequence"/>
</dbReference>
<organism evidence="1 2">
    <name type="scientific">Aquibacillus salsiterrae</name>
    <dbReference type="NCBI Taxonomy" id="2950439"/>
    <lineage>
        <taxon>Bacteria</taxon>
        <taxon>Bacillati</taxon>
        <taxon>Bacillota</taxon>
        <taxon>Bacilli</taxon>
        <taxon>Bacillales</taxon>
        <taxon>Bacillaceae</taxon>
        <taxon>Aquibacillus</taxon>
    </lineage>
</organism>
<evidence type="ECO:0000313" key="2">
    <source>
        <dbReference type="Proteomes" id="UP001145069"/>
    </source>
</evidence>
<evidence type="ECO:0000313" key="1">
    <source>
        <dbReference type="EMBL" id="MDC3415805.1"/>
    </source>
</evidence>
<dbReference type="Pfam" id="PF14165">
    <property type="entry name" value="YtzH"/>
    <property type="match status" value="1"/>
</dbReference>
<name>A0A9X3WAP9_9BACI</name>
<sequence>MTLNVNDQLHVLYDLLTEQSEDCCGSISECQQIKRIVQSIMAKNSVNNQELAQILPEIYHYGRQGELAQNLDEHISANQENIKNWVQAIDITSTQ</sequence>
<keyword evidence="2" id="KW-1185">Reference proteome</keyword>
<dbReference type="EMBL" id="JAMQKC010000001">
    <property type="protein sequence ID" value="MDC3415805.1"/>
    <property type="molecule type" value="Genomic_DNA"/>
</dbReference>
<comment type="caution">
    <text evidence="1">The sequence shown here is derived from an EMBL/GenBank/DDBJ whole genome shotgun (WGS) entry which is preliminary data.</text>
</comment>
<reference evidence="1" key="1">
    <citation type="submission" date="2022-06" db="EMBL/GenBank/DDBJ databases">
        <title>Aquibacillus sp. a new bacterium isolated from soil saline samples.</title>
        <authorList>
            <person name="Galisteo C."/>
            <person name="De La Haba R."/>
            <person name="Sanchez-Porro C."/>
            <person name="Ventosa A."/>
        </authorList>
    </citation>
    <scope>NUCLEOTIDE SEQUENCE</scope>
    <source>
        <strain evidence="1">3ASR75-54</strain>
    </source>
</reference>
<accession>A0A9X3WAP9</accession>
<dbReference type="RefSeq" id="WP_272444758.1">
    <property type="nucleotide sequence ID" value="NZ_JAMQKC010000001.1"/>
</dbReference>